<name>A0A0D4D9P4_9CAUD</name>
<dbReference type="Proteomes" id="UP000207637">
    <property type="component" value="Segment"/>
</dbReference>
<keyword evidence="2" id="KW-1185">Reference proteome</keyword>
<evidence type="ECO:0000313" key="1">
    <source>
        <dbReference type="EMBL" id="AJT60501.1"/>
    </source>
</evidence>
<protein>
    <submittedName>
        <fullName evidence="1">Uncharacterized protein</fullName>
    </submittedName>
</protein>
<sequence length="194" mass="21133">MLFSPFSDTLLNAMEQPNVSLVLAAEIDFPSGVTRVHTGTGVVVINGQTFLGVGTLGDVGSVTEENSTSSSTMSMALSGLDMSLVGETLNEEVIGRNVVCYIAVMNEQGNVIAANILFEGFITDTALQAGQQNALSYVISNVFERWSQGLPDRYTDESQQRLYPGDRFFRYIAQMAERSIFWGSKKDAPGFSYE</sequence>
<dbReference type="OrthoDB" id="13241at10239"/>
<proteinExistence type="predicted"/>
<evidence type="ECO:0000313" key="2">
    <source>
        <dbReference type="Proteomes" id="UP000207637"/>
    </source>
</evidence>
<organism evidence="1 2">
    <name type="scientific">Escherichia phage CAjan</name>
    <dbReference type="NCBI Taxonomy" id="1610828"/>
    <lineage>
        <taxon>Viruses</taxon>
        <taxon>Duplodnaviria</taxon>
        <taxon>Heunggongvirae</taxon>
        <taxon>Uroviricota</taxon>
        <taxon>Caudoviricetes</taxon>
        <taxon>Queuovirinae</taxon>
        <taxon>Seuratvirus</taxon>
        <taxon>Seuratvirus cajan</taxon>
    </lineage>
</organism>
<dbReference type="EMBL" id="KP064094">
    <property type="protein sequence ID" value="AJT60501.1"/>
    <property type="molecule type" value="Genomic_DNA"/>
</dbReference>
<dbReference type="RefSeq" id="YP_009196810.1">
    <property type="nucleotide sequence ID" value="NC_028776.1"/>
</dbReference>
<accession>A0A0D4D9P4</accession>
<dbReference type="GeneID" id="26624027"/>
<reference evidence="1 2" key="1">
    <citation type="journal article" date="2015" name="Genome Announc.">
        <title>Complete Genome Sequences of Four Novel Escherichia coli Bacteriophages Belonging to New Phage Groups.</title>
        <authorList>
            <person name="Carstens A.B."/>
            <person name="Kot W."/>
            <person name="Hansen L.H."/>
        </authorList>
    </citation>
    <scope>NUCLEOTIDE SEQUENCE [LARGE SCALE GENOMIC DNA]</scope>
</reference>
<dbReference type="KEGG" id="vg:26624027"/>